<keyword evidence="3" id="KW-1185">Reference proteome</keyword>
<protein>
    <submittedName>
        <fullName evidence="2">Uncharacterized protein</fullName>
    </submittedName>
</protein>
<accession>A0AAV7S6D4</accession>
<reference evidence="2" key="1">
    <citation type="journal article" date="2022" name="bioRxiv">
        <title>Sequencing and chromosome-scale assembly of the giantPleurodeles waltlgenome.</title>
        <authorList>
            <person name="Brown T."/>
            <person name="Elewa A."/>
            <person name="Iarovenko S."/>
            <person name="Subramanian E."/>
            <person name="Araus A.J."/>
            <person name="Petzold A."/>
            <person name="Susuki M."/>
            <person name="Suzuki K.-i.T."/>
            <person name="Hayashi T."/>
            <person name="Toyoda A."/>
            <person name="Oliveira C."/>
            <person name="Osipova E."/>
            <person name="Leigh N.D."/>
            <person name="Simon A."/>
            <person name="Yun M.H."/>
        </authorList>
    </citation>
    <scope>NUCLEOTIDE SEQUENCE</scope>
    <source>
        <strain evidence="2">20211129_DDA</strain>
        <tissue evidence="2">Liver</tissue>
    </source>
</reference>
<dbReference type="EMBL" id="JANPWB010000008">
    <property type="protein sequence ID" value="KAJ1159767.1"/>
    <property type="molecule type" value="Genomic_DNA"/>
</dbReference>
<name>A0AAV7S6D4_PLEWA</name>
<evidence type="ECO:0000256" key="1">
    <source>
        <dbReference type="SAM" id="MobiDB-lite"/>
    </source>
</evidence>
<feature type="region of interest" description="Disordered" evidence="1">
    <location>
        <begin position="23"/>
        <end position="43"/>
    </location>
</feature>
<sequence>MSTSHQTAWRADKKVLCIRRASAAHEERKSKQPGGTINTGRLEAWPREPFPRCAFLYATPAGAPRTPRGLSQASEVAERRPRGPNGLLRGSSTLVDE</sequence>
<dbReference type="AlphaFoldDB" id="A0AAV7S6D4"/>
<organism evidence="2 3">
    <name type="scientific">Pleurodeles waltl</name>
    <name type="common">Iberian ribbed newt</name>
    <dbReference type="NCBI Taxonomy" id="8319"/>
    <lineage>
        <taxon>Eukaryota</taxon>
        <taxon>Metazoa</taxon>
        <taxon>Chordata</taxon>
        <taxon>Craniata</taxon>
        <taxon>Vertebrata</taxon>
        <taxon>Euteleostomi</taxon>
        <taxon>Amphibia</taxon>
        <taxon>Batrachia</taxon>
        <taxon>Caudata</taxon>
        <taxon>Salamandroidea</taxon>
        <taxon>Salamandridae</taxon>
        <taxon>Pleurodelinae</taxon>
        <taxon>Pleurodeles</taxon>
    </lineage>
</organism>
<comment type="caution">
    <text evidence="2">The sequence shown here is derived from an EMBL/GenBank/DDBJ whole genome shotgun (WGS) entry which is preliminary data.</text>
</comment>
<evidence type="ECO:0000313" key="2">
    <source>
        <dbReference type="EMBL" id="KAJ1159767.1"/>
    </source>
</evidence>
<dbReference type="Proteomes" id="UP001066276">
    <property type="component" value="Chromosome 4_2"/>
</dbReference>
<proteinExistence type="predicted"/>
<feature type="region of interest" description="Disordered" evidence="1">
    <location>
        <begin position="59"/>
        <end position="97"/>
    </location>
</feature>
<gene>
    <name evidence="2" type="ORF">NDU88_000272</name>
</gene>
<evidence type="ECO:0000313" key="3">
    <source>
        <dbReference type="Proteomes" id="UP001066276"/>
    </source>
</evidence>